<dbReference type="AlphaFoldDB" id="A0A0E0Y1D7"/>
<proteinExistence type="predicted"/>
<dbReference type="PATRIC" id="fig|1133852.3.peg.2944"/>
<dbReference type="HOGENOM" id="CLU_139712_1_0_6"/>
<dbReference type="Proteomes" id="UP000006167">
    <property type="component" value="Chromosome"/>
</dbReference>
<evidence type="ECO:0000313" key="2">
    <source>
        <dbReference type="Proteomes" id="UP000006167"/>
    </source>
</evidence>
<organism evidence="1 2">
    <name type="scientific">Escherichia coli O104:H4 (strain 2011C-3493)</name>
    <dbReference type="NCBI Taxonomy" id="1133852"/>
    <lineage>
        <taxon>Bacteria</taxon>
        <taxon>Pseudomonadati</taxon>
        <taxon>Pseudomonadota</taxon>
        <taxon>Gammaproteobacteria</taxon>
        <taxon>Enterobacterales</taxon>
        <taxon>Enterobacteriaceae</taxon>
        <taxon>Escherichia</taxon>
    </lineage>
</organism>
<dbReference type="KEGG" id="esl:O3K_14195"/>
<reference evidence="1 2" key="1">
    <citation type="journal article" date="2012" name="PLoS ONE">
        <title>Genomic comparison of Escherichia coli O104:H4 isolates from 2009 and 2011 reveals plasmid, and prophage heterogeneity, including Shiga toxin encoding phage stx2.</title>
        <authorList>
            <consortium name="Threat Characterization Consortium"/>
            <person name="Ahmed S.A."/>
            <person name="Awosika J."/>
            <person name="Baldwin C."/>
            <person name="Bishop-Lilly K.A."/>
            <person name="Biswas B."/>
            <person name="Broomall S."/>
            <person name="Chain P.S."/>
            <person name="Chertkov O."/>
            <person name="Chokoshvili O."/>
            <person name="Coyne S."/>
            <person name="Davenport K."/>
            <person name="Detter J.C."/>
            <person name="Dorman W."/>
            <person name="Erkkila T.H."/>
            <person name="Folster J.P."/>
            <person name="Frey K.G."/>
            <person name="George M."/>
            <person name="Gleasner C."/>
            <person name="Henry M."/>
            <person name="Hill K.K."/>
            <person name="Hubbard K."/>
            <person name="Insalaco J."/>
            <person name="Johnson S."/>
            <person name="Kitzmiller A."/>
            <person name="Krepps M."/>
            <person name="Lo C.C."/>
            <person name="Luu T."/>
            <person name="McNew L.A."/>
            <person name="Minogue T."/>
            <person name="Munk C.A."/>
            <person name="Osborne B."/>
            <person name="Patel M."/>
            <person name="Reitenga K.G."/>
            <person name="Rosenzweig C.N."/>
            <person name="Shea A."/>
            <person name="Shen X."/>
            <person name="Strockbine N."/>
            <person name="Tarr C."/>
            <person name="Teshima H."/>
            <person name="van Gieson E."/>
            <person name="Verratti K."/>
            <person name="Wolcott M."/>
            <person name="Xie G."/>
            <person name="Sozhamannan S."/>
            <person name="Gibbons H.S."/>
        </authorList>
    </citation>
    <scope>NUCLEOTIDE SEQUENCE [LARGE SCALE GENOMIC DNA]</scope>
    <source>
        <strain evidence="1 2">2011C-3493</strain>
    </source>
</reference>
<sequence length="134" mass="15109">MVKNLEYMKGMLEVFLKAKTPFISTKDLANAGYDICSNEGMFHYLLLIEQGYISNKDLITDDITKLGYMRHCGHMLDMGTDVRLSAQGQEFAQALNEPTVFEKLKSMSDAPLSTIKDVGLELTKAYLKKKFGLE</sequence>
<name>A0A0E0Y1D7_ECO1C</name>
<gene>
    <name evidence="1" type="ordered locus">O3K_14195</name>
</gene>
<evidence type="ECO:0000313" key="1">
    <source>
        <dbReference type="EMBL" id="AFS74724.1"/>
    </source>
</evidence>
<accession>A0A0E0Y1D7</accession>
<protein>
    <submittedName>
        <fullName evidence="1">Phage-like protein</fullName>
    </submittedName>
</protein>
<dbReference type="RefSeq" id="WP_000240372.1">
    <property type="nucleotide sequence ID" value="NC_018658.1"/>
</dbReference>
<dbReference type="EMBL" id="CP003289">
    <property type="protein sequence ID" value="AFS74724.1"/>
    <property type="molecule type" value="Genomic_DNA"/>
</dbReference>